<proteinExistence type="predicted"/>
<organism evidence="1 2">
    <name type="scientific">Desulfotomaculum copahuensis</name>
    <dbReference type="NCBI Taxonomy" id="1838280"/>
    <lineage>
        <taxon>Bacteria</taxon>
        <taxon>Bacillati</taxon>
        <taxon>Bacillota</taxon>
        <taxon>Clostridia</taxon>
        <taxon>Eubacteriales</taxon>
        <taxon>Desulfotomaculaceae</taxon>
        <taxon>Desulfotomaculum</taxon>
    </lineage>
</organism>
<comment type="caution">
    <text evidence="1">The sequence shown here is derived from an EMBL/GenBank/DDBJ whole genome shotgun (WGS) entry which is preliminary data.</text>
</comment>
<dbReference type="EMBL" id="LYVF01000118">
    <property type="protein sequence ID" value="OAT82958.1"/>
    <property type="molecule type" value="Genomic_DNA"/>
</dbReference>
<dbReference type="Proteomes" id="UP000078532">
    <property type="component" value="Unassembled WGS sequence"/>
</dbReference>
<dbReference type="AlphaFoldDB" id="A0A1B7LFW9"/>
<accession>A0A1B7LFW9</accession>
<protein>
    <submittedName>
        <fullName evidence="1">Uncharacterized protein</fullName>
    </submittedName>
</protein>
<name>A0A1B7LFW9_9FIRM</name>
<evidence type="ECO:0000313" key="1">
    <source>
        <dbReference type="EMBL" id="OAT82958.1"/>
    </source>
</evidence>
<reference evidence="1 2" key="1">
    <citation type="submission" date="2016-04" db="EMBL/GenBank/DDBJ databases">
        <authorList>
            <person name="Evans L.H."/>
            <person name="Alamgir A."/>
            <person name="Owens N."/>
            <person name="Weber N.D."/>
            <person name="Virtaneva K."/>
            <person name="Barbian K."/>
            <person name="Babar A."/>
            <person name="Rosenke K."/>
        </authorList>
    </citation>
    <scope>NUCLEOTIDE SEQUENCE [LARGE SCALE GENOMIC DNA]</scope>
    <source>
        <strain evidence="1 2">LMa1</strain>
    </source>
</reference>
<keyword evidence="2" id="KW-1185">Reference proteome</keyword>
<sequence length="140" mass="15642">MPHKHASGSTDLALILLGENIPAIGPRLSSRDDAMHEARRFMKAIDRLIVQAGVKSYRMLMLRQPDGRFTLLIRGGKVTLEALRDMDELLLRRFQKASRCGLFILTCFFEGENGMECLAVTEGLGAVMYTPGGYLPVYPR</sequence>
<gene>
    <name evidence="1" type="ORF">A6M21_08345</name>
</gene>
<dbReference type="OrthoDB" id="1808080at2"/>
<dbReference type="RefSeq" id="WP_066667549.1">
    <property type="nucleotide sequence ID" value="NZ_LYVF01000118.1"/>
</dbReference>
<evidence type="ECO:0000313" key="2">
    <source>
        <dbReference type="Proteomes" id="UP000078532"/>
    </source>
</evidence>